<reference evidence="1 2" key="1">
    <citation type="submission" date="2023-03" db="EMBL/GenBank/DDBJ databases">
        <authorList>
            <person name="Pearce D."/>
        </authorList>
    </citation>
    <scope>NUCLEOTIDE SEQUENCE [LARGE SCALE GENOMIC DNA]</scope>
    <source>
        <strain evidence="1">Msz</strain>
    </source>
</reference>
<gene>
    <name evidence="1" type="ORF">MSZNOR_0165</name>
</gene>
<accession>A0ABM9HW17</accession>
<sequence>MQHAFGVERRKSPRFPENVSDAAIGVDKFRFDPDRLSLCHETSRRKVEGGCPAPGHSWEMAEK</sequence>
<organism evidence="1 2">
    <name type="scientific">Methylocaldum szegediense</name>
    <dbReference type="NCBI Taxonomy" id="73780"/>
    <lineage>
        <taxon>Bacteria</taxon>
        <taxon>Pseudomonadati</taxon>
        <taxon>Pseudomonadota</taxon>
        <taxon>Gammaproteobacteria</taxon>
        <taxon>Methylococcales</taxon>
        <taxon>Methylococcaceae</taxon>
        <taxon>Methylocaldum</taxon>
    </lineage>
</organism>
<keyword evidence="2" id="KW-1185">Reference proteome</keyword>
<proteinExistence type="predicted"/>
<evidence type="ECO:0000313" key="2">
    <source>
        <dbReference type="Proteomes" id="UP001162030"/>
    </source>
</evidence>
<dbReference type="EMBL" id="OX458333">
    <property type="protein sequence ID" value="CAI8724946.1"/>
    <property type="molecule type" value="Genomic_DNA"/>
</dbReference>
<evidence type="ECO:0000313" key="1">
    <source>
        <dbReference type="EMBL" id="CAI8724946.1"/>
    </source>
</evidence>
<dbReference type="Proteomes" id="UP001162030">
    <property type="component" value="Chromosome"/>
</dbReference>
<protein>
    <submittedName>
        <fullName evidence="1">Uncharacterized protein</fullName>
    </submittedName>
</protein>
<name>A0ABM9HW17_9GAMM</name>